<dbReference type="PROSITE" id="PS50110">
    <property type="entry name" value="RESPONSE_REGULATORY"/>
    <property type="match status" value="1"/>
</dbReference>
<proteinExistence type="predicted"/>
<dbReference type="GO" id="GO:0000160">
    <property type="term" value="P:phosphorelay signal transduction system"/>
    <property type="evidence" value="ECO:0007669"/>
    <property type="project" value="InterPro"/>
</dbReference>
<dbReference type="SUPFAM" id="SSF52172">
    <property type="entry name" value="CheY-like"/>
    <property type="match status" value="1"/>
</dbReference>
<organism evidence="3 4">
    <name type="scientific">Ilyobacter polytropus (strain ATCC 51220 / DSM 2926 / LMG 16218 / CuHBu1)</name>
    <dbReference type="NCBI Taxonomy" id="572544"/>
    <lineage>
        <taxon>Bacteria</taxon>
        <taxon>Fusobacteriati</taxon>
        <taxon>Fusobacteriota</taxon>
        <taxon>Fusobacteriia</taxon>
        <taxon>Fusobacteriales</taxon>
        <taxon>Fusobacteriaceae</taxon>
        <taxon>Ilyobacter</taxon>
    </lineage>
</organism>
<dbReference type="STRING" id="572544.Ilyop_0975"/>
<dbReference type="PANTHER" id="PTHR43228">
    <property type="entry name" value="TWO-COMPONENT RESPONSE REGULATOR"/>
    <property type="match status" value="1"/>
</dbReference>
<dbReference type="Proteomes" id="UP000006875">
    <property type="component" value="Chromosome"/>
</dbReference>
<dbReference type="InterPro" id="IPR052048">
    <property type="entry name" value="ST_Response_Regulator"/>
</dbReference>
<dbReference type="PANTHER" id="PTHR43228:SF8">
    <property type="entry name" value="TRANSCRIPTIONAL REGULATORY PROTEIN GLNL"/>
    <property type="match status" value="1"/>
</dbReference>
<dbReference type="HOGENOM" id="CLU_080651_0_0_0"/>
<sequence length="293" mass="33164">MNFYIVDDDPGIQKILKNILIKNKLGEIVGTANEGAKAIEDIKSLKPDIVLADLLLPKVDGIGIVNALRNTDIDTNFIMISEVRSPEMISRAYESGVEFFITKPINVVEVLSVIKKVQEKIKMSNVIASFESAFKSMDILRNNPQKTETEKTDIKKEINIVLGELGILGDLGCNDISDGILWIKDQSDKSKQQYKLSDVYTFLRSVHEKNEGIEINTSTIEQRIRRTISKVLQNISNLGIEDYGNEIFLKYSGTIFDFKEVRKQMDFERGKSPYCGKISVKKFFEGILLMLKI</sequence>
<dbReference type="AlphaFoldDB" id="E3H958"/>
<name>E3H958_ILYPC</name>
<keyword evidence="1" id="KW-0597">Phosphoprotein</keyword>
<gene>
    <name evidence="3" type="ordered locus">Ilyop_0975</name>
</gene>
<keyword evidence="4" id="KW-1185">Reference proteome</keyword>
<dbReference type="Pfam" id="PF08664">
    <property type="entry name" value="YcbB"/>
    <property type="match status" value="1"/>
</dbReference>
<evidence type="ECO:0000259" key="2">
    <source>
        <dbReference type="PROSITE" id="PS50110"/>
    </source>
</evidence>
<dbReference type="KEGG" id="ipo:Ilyop_0975"/>
<accession>E3H958</accession>
<dbReference type="InterPro" id="IPR001789">
    <property type="entry name" value="Sig_transdc_resp-reg_receiver"/>
</dbReference>
<evidence type="ECO:0000256" key="1">
    <source>
        <dbReference type="PROSITE-ProRule" id="PRU00169"/>
    </source>
</evidence>
<protein>
    <submittedName>
        <fullName evidence="3">Response regulator receiver protein</fullName>
    </submittedName>
</protein>
<dbReference type="EMBL" id="CP002281">
    <property type="protein sequence ID" value="ADO82757.1"/>
    <property type="molecule type" value="Genomic_DNA"/>
</dbReference>
<dbReference type="eggNOG" id="COG4753">
    <property type="taxonomic scope" value="Bacteria"/>
</dbReference>
<evidence type="ECO:0000313" key="4">
    <source>
        <dbReference type="Proteomes" id="UP000006875"/>
    </source>
</evidence>
<dbReference type="InterPro" id="IPR011006">
    <property type="entry name" value="CheY-like_superfamily"/>
</dbReference>
<dbReference type="Pfam" id="PF00072">
    <property type="entry name" value="Response_reg"/>
    <property type="match status" value="1"/>
</dbReference>
<dbReference type="InterPro" id="IPR013972">
    <property type="entry name" value="YcbB"/>
</dbReference>
<dbReference type="Gene3D" id="3.40.50.2300">
    <property type="match status" value="1"/>
</dbReference>
<dbReference type="SMART" id="SM00448">
    <property type="entry name" value="REC"/>
    <property type="match status" value="1"/>
</dbReference>
<feature type="modified residue" description="4-aspartylphosphate" evidence="1">
    <location>
        <position position="53"/>
    </location>
</feature>
<evidence type="ECO:0000313" key="3">
    <source>
        <dbReference type="EMBL" id="ADO82757.1"/>
    </source>
</evidence>
<reference evidence="3 4" key="1">
    <citation type="journal article" date="2010" name="Stand. Genomic Sci.">
        <title>Complete genome sequence of Ilyobacter polytropus type strain (CuHbu1).</title>
        <authorList>
            <person name="Sikorski J."/>
            <person name="Chertkov O."/>
            <person name="Lapidus A."/>
            <person name="Nolan M."/>
            <person name="Lucas S."/>
            <person name="Del Rio T.G."/>
            <person name="Tice H."/>
            <person name="Cheng J.F."/>
            <person name="Tapia R."/>
            <person name="Han C."/>
            <person name="Goodwin L."/>
            <person name="Pitluck S."/>
            <person name="Liolios K."/>
            <person name="Ivanova N."/>
            <person name="Mavromatis K."/>
            <person name="Mikhailova N."/>
            <person name="Pati A."/>
            <person name="Chen A."/>
            <person name="Palaniappan K."/>
            <person name="Land M."/>
            <person name="Hauser L."/>
            <person name="Chang Y.J."/>
            <person name="Jeffries C.D."/>
            <person name="Brambilla E."/>
            <person name="Yasawong M."/>
            <person name="Rohde M."/>
            <person name="Pukall R."/>
            <person name="Spring S."/>
            <person name="Goker M."/>
            <person name="Woyke T."/>
            <person name="Bristow J."/>
            <person name="Eisen J.A."/>
            <person name="Markowitz V."/>
            <person name="Hugenholtz P."/>
            <person name="Kyrpides N.C."/>
            <person name="Klenk H.P."/>
        </authorList>
    </citation>
    <scope>NUCLEOTIDE SEQUENCE [LARGE SCALE GENOMIC DNA]</scope>
    <source>
        <strain evidence="4">ATCC 51220 / DSM 2926 / LMG 16218 / CuHBu1</strain>
    </source>
</reference>
<feature type="domain" description="Response regulatory" evidence="2">
    <location>
        <begin position="2"/>
        <end position="118"/>
    </location>
</feature>
<dbReference type="RefSeq" id="WP_013387425.1">
    <property type="nucleotide sequence ID" value="NC_014632.1"/>
</dbReference>